<proteinExistence type="predicted"/>
<reference evidence="1 2" key="2">
    <citation type="journal article" date="2022" name="Mol. Ecol. Resour.">
        <title>The genomes of chicory, endive, great burdock and yacon provide insights into Asteraceae paleo-polyploidization history and plant inulin production.</title>
        <authorList>
            <person name="Fan W."/>
            <person name="Wang S."/>
            <person name="Wang H."/>
            <person name="Wang A."/>
            <person name="Jiang F."/>
            <person name="Liu H."/>
            <person name="Zhao H."/>
            <person name="Xu D."/>
            <person name="Zhang Y."/>
        </authorList>
    </citation>
    <scope>NUCLEOTIDE SEQUENCE [LARGE SCALE GENOMIC DNA]</scope>
    <source>
        <strain evidence="2">cv. Yunnan</strain>
        <tissue evidence="1">Leaves</tissue>
    </source>
</reference>
<comment type="caution">
    <text evidence="1">The sequence shown here is derived from an EMBL/GenBank/DDBJ whole genome shotgun (WGS) entry which is preliminary data.</text>
</comment>
<dbReference type="Proteomes" id="UP001056120">
    <property type="component" value="Linkage Group LG27"/>
</dbReference>
<sequence length="438" mass="49502">MARQADMNKENVPAANIQKPTARVTRARAKALGLSGGLLPLHPRVKHESSQVLQRNCKRGLSDNKPADIGSSFQSKRRAVLKDVANITFNDLNMKIINEIKVQVHSSLVMLVGVTGCQTSKQTRSVVEKNAMVAQAVCVGPQVQKEKIKETEDMTKRSITELRQITAQLKLVNDLKSEPSIHYNPKALGSSLPKGEINIFNKVEAANDQPIVDIDSKHNDPQMCSLYAAELYNNLRAAELKGRPSANYMKTVQRDITQEMRGILIDWLVEVREEYKQTPETLCLTVTLIDQYLSKMYIEKQRLQLLGITCMLIASKYEETIAPRVEDFCFITDGTYTRREVLDMEREVVDVLSFHLSVPTVIKFLRRFILAAQSSYKNPTLEHYTNYKASELKATVLALQDLQLNNEATLHAIRQKYMQNKFNKVATLTSQKPVKPLS</sequence>
<keyword evidence="2" id="KW-1185">Reference proteome</keyword>
<organism evidence="1 2">
    <name type="scientific">Smallanthus sonchifolius</name>
    <dbReference type="NCBI Taxonomy" id="185202"/>
    <lineage>
        <taxon>Eukaryota</taxon>
        <taxon>Viridiplantae</taxon>
        <taxon>Streptophyta</taxon>
        <taxon>Embryophyta</taxon>
        <taxon>Tracheophyta</taxon>
        <taxon>Spermatophyta</taxon>
        <taxon>Magnoliopsida</taxon>
        <taxon>eudicotyledons</taxon>
        <taxon>Gunneridae</taxon>
        <taxon>Pentapetalae</taxon>
        <taxon>asterids</taxon>
        <taxon>campanulids</taxon>
        <taxon>Asterales</taxon>
        <taxon>Asteraceae</taxon>
        <taxon>Asteroideae</taxon>
        <taxon>Heliantheae alliance</taxon>
        <taxon>Millerieae</taxon>
        <taxon>Smallanthus</taxon>
    </lineage>
</organism>
<evidence type="ECO:0000313" key="1">
    <source>
        <dbReference type="EMBL" id="KAI3687391.1"/>
    </source>
</evidence>
<protein>
    <submittedName>
        <fullName evidence="1">Uncharacterized protein</fullName>
    </submittedName>
</protein>
<name>A0ACB8YQ72_9ASTR</name>
<dbReference type="EMBL" id="CM042044">
    <property type="protein sequence ID" value="KAI3687391.1"/>
    <property type="molecule type" value="Genomic_DNA"/>
</dbReference>
<gene>
    <name evidence="1" type="ORF">L1987_81086</name>
</gene>
<reference evidence="2" key="1">
    <citation type="journal article" date="2022" name="Mol. Ecol. Resour.">
        <title>The genomes of chicory, endive, great burdock and yacon provide insights into Asteraceae palaeo-polyploidization history and plant inulin production.</title>
        <authorList>
            <person name="Fan W."/>
            <person name="Wang S."/>
            <person name="Wang H."/>
            <person name="Wang A."/>
            <person name="Jiang F."/>
            <person name="Liu H."/>
            <person name="Zhao H."/>
            <person name="Xu D."/>
            <person name="Zhang Y."/>
        </authorList>
    </citation>
    <scope>NUCLEOTIDE SEQUENCE [LARGE SCALE GENOMIC DNA]</scope>
    <source>
        <strain evidence="2">cv. Yunnan</strain>
    </source>
</reference>
<evidence type="ECO:0000313" key="2">
    <source>
        <dbReference type="Proteomes" id="UP001056120"/>
    </source>
</evidence>
<accession>A0ACB8YQ72</accession>